<accession>A0A4S8LQ86</accession>
<name>A0A4S8LQ86_DENBC</name>
<organism evidence="1 2">
    <name type="scientific">Dendrothele bispora (strain CBS 962.96)</name>
    <dbReference type="NCBI Taxonomy" id="1314807"/>
    <lineage>
        <taxon>Eukaryota</taxon>
        <taxon>Fungi</taxon>
        <taxon>Dikarya</taxon>
        <taxon>Basidiomycota</taxon>
        <taxon>Agaricomycotina</taxon>
        <taxon>Agaricomycetes</taxon>
        <taxon>Agaricomycetidae</taxon>
        <taxon>Agaricales</taxon>
        <taxon>Agaricales incertae sedis</taxon>
        <taxon>Dendrothele</taxon>
    </lineage>
</organism>
<keyword evidence="2" id="KW-1185">Reference proteome</keyword>
<dbReference type="AlphaFoldDB" id="A0A4S8LQ86"/>
<evidence type="ECO:0000313" key="1">
    <source>
        <dbReference type="EMBL" id="THU91596.1"/>
    </source>
</evidence>
<proteinExistence type="predicted"/>
<sequence>MIVSRACIATQAAVNFLLASPQKPLVGSQQRRNNTCLKRRRGDNVILFNAAGCESAPRPFVSPVTDPDDSTFYEQNKALYEPDTTVGLGQHMEWNSMGRLVKGYSLGQDR</sequence>
<gene>
    <name evidence="1" type="ORF">K435DRAFT_801128</name>
</gene>
<dbReference type="Proteomes" id="UP000297245">
    <property type="component" value="Unassembled WGS sequence"/>
</dbReference>
<dbReference type="EMBL" id="ML179302">
    <property type="protein sequence ID" value="THU91596.1"/>
    <property type="molecule type" value="Genomic_DNA"/>
</dbReference>
<reference evidence="1 2" key="1">
    <citation type="journal article" date="2019" name="Nat. Ecol. Evol.">
        <title>Megaphylogeny resolves global patterns of mushroom evolution.</title>
        <authorList>
            <person name="Varga T."/>
            <person name="Krizsan K."/>
            <person name="Foldi C."/>
            <person name="Dima B."/>
            <person name="Sanchez-Garcia M."/>
            <person name="Sanchez-Ramirez S."/>
            <person name="Szollosi G.J."/>
            <person name="Szarkandi J.G."/>
            <person name="Papp V."/>
            <person name="Albert L."/>
            <person name="Andreopoulos W."/>
            <person name="Angelini C."/>
            <person name="Antonin V."/>
            <person name="Barry K.W."/>
            <person name="Bougher N.L."/>
            <person name="Buchanan P."/>
            <person name="Buyck B."/>
            <person name="Bense V."/>
            <person name="Catcheside P."/>
            <person name="Chovatia M."/>
            <person name="Cooper J."/>
            <person name="Damon W."/>
            <person name="Desjardin D."/>
            <person name="Finy P."/>
            <person name="Geml J."/>
            <person name="Haridas S."/>
            <person name="Hughes K."/>
            <person name="Justo A."/>
            <person name="Karasinski D."/>
            <person name="Kautmanova I."/>
            <person name="Kiss B."/>
            <person name="Kocsube S."/>
            <person name="Kotiranta H."/>
            <person name="LaButti K.M."/>
            <person name="Lechner B.E."/>
            <person name="Liimatainen K."/>
            <person name="Lipzen A."/>
            <person name="Lukacs Z."/>
            <person name="Mihaltcheva S."/>
            <person name="Morgado L.N."/>
            <person name="Niskanen T."/>
            <person name="Noordeloos M.E."/>
            <person name="Ohm R.A."/>
            <person name="Ortiz-Santana B."/>
            <person name="Ovrebo C."/>
            <person name="Racz N."/>
            <person name="Riley R."/>
            <person name="Savchenko A."/>
            <person name="Shiryaev A."/>
            <person name="Soop K."/>
            <person name="Spirin V."/>
            <person name="Szebenyi C."/>
            <person name="Tomsovsky M."/>
            <person name="Tulloss R.E."/>
            <person name="Uehling J."/>
            <person name="Grigoriev I.V."/>
            <person name="Vagvolgyi C."/>
            <person name="Papp T."/>
            <person name="Martin F.M."/>
            <person name="Miettinen O."/>
            <person name="Hibbett D.S."/>
            <person name="Nagy L.G."/>
        </authorList>
    </citation>
    <scope>NUCLEOTIDE SEQUENCE [LARGE SCALE GENOMIC DNA]</scope>
    <source>
        <strain evidence="1 2">CBS 962.96</strain>
    </source>
</reference>
<evidence type="ECO:0000313" key="2">
    <source>
        <dbReference type="Proteomes" id="UP000297245"/>
    </source>
</evidence>
<protein>
    <submittedName>
        <fullName evidence="1">Uncharacterized protein</fullName>
    </submittedName>
</protein>